<dbReference type="RefSeq" id="WP_169657974.1">
    <property type="nucleotide sequence ID" value="NZ_JABANE010000047.1"/>
</dbReference>
<keyword evidence="1" id="KW-0812">Transmembrane</keyword>
<organism evidence="2 3">
    <name type="scientific">Flammeovirga aprica JL-4</name>
    <dbReference type="NCBI Taxonomy" id="694437"/>
    <lineage>
        <taxon>Bacteria</taxon>
        <taxon>Pseudomonadati</taxon>
        <taxon>Bacteroidota</taxon>
        <taxon>Cytophagia</taxon>
        <taxon>Cytophagales</taxon>
        <taxon>Flammeovirgaceae</taxon>
        <taxon>Flammeovirga</taxon>
    </lineage>
</organism>
<proteinExistence type="predicted"/>
<feature type="transmembrane region" description="Helical" evidence="1">
    <location>
        <begin position="377"/>
        <end position="401"/>
    </location>
</feature>
<keyword evidence="1" id="KW-0472">Membrane</keyword>
<dbReference type="Proteomes" id="UP000576082">
    <property type="component" value="Unassembled WGS sequence"/>
</dbReference>
<feature type="transmembrane region" description="Helical" evidence="1">
    <location>
        <begin position="209"/>
        <end position="227"/>
    </location>
</feature>
<keyword evidence="3" id="KW-1185">Reference proteome</keyword>
<feature type="transmembrane region" description="Helical" evidence="1">
    <location>
        <begin position="422"/>
        <end position="442"/>
    </location>
</feature>
<feature type="transmembrane region" description="Helical" evidence="1">
    <location>
        <begin position="65"/>
        <end position="83"/>
    </location>
</feature>
<sequence>MKLVALFKHYFTIKIYKLQDSEVALTSVFMGLGAFMMLAYFLIAGFLLPSVLNELDNGLTSSETLLSWMCYYFMIDLFLRAFLESQGGVNIKPYLTLPISKKTILYFLQYKAFFSLFNFLPFLLFSFSYIKVISPENGGVVCFNFFVLLFIHCLFNSTLSFHIGKTVGKKITSWAVILFSIGGTIFLEWKGYTGIVNYYTQYVSLLVKSPMLMLGVFILYILLFYTLSLTLKKYLSLEVLNDASEIGIDLAKLFNKESVLGNLMLYETRLILRSKKFRYLLPFQILFGNFYAATVLMNGEISSTILRSFALFMATLVCTSTYAGMFFSMESKFYPFLMTANIPIKLYVKSKYYILILLVFVSAFISCWTLFINVEYIFYIITFMLYTIGVVIPMMMYASTYNRKALDLDQSSFFGKDTNMNMYQFGVSFTFIIMLFVILGAFDLFDLGFAGLIVMSLLSVVGLFFIPKNIDLVSKKLSSAKFEMLESFKK</sequence>
<name>A0A7X9RVX0_9BACT</name>
<feature type="transmembrane region" description="Helical" evidence="1">
    <location>
        <begin position="309"/>
        <end position="329"/>
    </location>
</feature>
<evidence type="ECO:0000256" key="1">
    <source>
        <dbReference type="SAM" id="Phobius"/>
    </source>
</evidence>
<dbReference type="Pfam" id="PF18940">
    <property type="entry name" value="DUF5687"/>
    <property type="match status" value="1"/>
</dbReference>
<protein>
    <submittedName>
        <fullName evidence="2">Uncharacterized protein</fullName>
    </submittedName>
</protein>
<feature type="transmembrane region" description="Helical" evidence="1">
    <location>
        <begin position="279"/>
        <end position="297"/>
    </location>
</feature>
<feature type="transmembrane region" description="Helical" evidence="1">
    <location>
        <begin position="138"/>
        <end position="159"/>
    </location>
</feature>
<dbReference type="AlphaFoldDB" id="A0A7X9RVX0"/>
<feature type="transmembrane region" description="Helical" evidence="1">
    <location>
        <begin position="350"/>
        <end position="371"/>
    </location>
</feature>
<gene>
    <name evidence="2" type="ORF">HHU12_17160</name>
</gene>
<evidence type="ECO:0000313" key="2">
    <source>
        <dbReference type="EMBL" id="NME69708.1"/>
    </source>
</evidence>
<feature type="transmembrane region" description="Helical" evidence="1">
    <location>
        <begin position="104"/>
        <end position="126"/>
    </location>
</feature>
<dbReference type="EMBL" id="JABANE010000047">
    <property type="protein sequence ID" value="NME69708.1"/>
    <property type="molecule type" value="Genomic_DNA"/>
</dbReference>
<feature type="transmembrane region" description="Helical" evidence="1">
    <location>
        <begin position="23"/>
        <end position="45"/>
    </location>
</feature>
<accession>A0A7X9RVX0</accession>
<feature type="transmembrane region" description="Helical" evidence="1">
    <location>
        <begin position="448"/>
        <end position="466"/>
    </location>
</feature>
<evidence type="ECO:0000313" key="3">
    <source>
        <dbReference type="Proteomes" id="UP000576082"/>
    </source>
</evidence>
<dbReference type="InterPro" id="IPR043742">
    <property type="entry name" value="DUF5687"/>
</dbReference>
<feature type="transmembrane region" description="Helical" evidence="1">
    <location>
        <begin position="171"/>
        <end position="189"/>
    </location>
</feature>
<comment type="caution">
    <text evidence="2">The sequence shown here is derived from an EMBL/GenBank/DDBJ whole genome shotgun (WGS) entry which is preliminary data.</text>
</comment>
<keyword evidence="1" id="KW-1133">Transmembrane helix</keyword>
<reference evidence="2 3" key="1">
    <citation type="submission" date="2020-04" db="EMBL/GenBank/DDBJ databases">
        <title>Flammeovirga sp. SR4, a novel species isolated from seawater.</title>
        <authorList>
            <person name="Wang X."/>
        </authorList>
    </citation>
    <scope>NUCLEOTIDE SEQUENCE [LARGE SCALE GENOMIC DNA]</scope>
    <source>
        <strain evidence="2 3">ATCC 23126</strain>
    </source>
</reference>